<dbReference type="Gramene" id="ABO94366">
    <property type="protein sequence ID" value="ABO94366"/>
    <property type="gene ID" value="OSTLU_36094"/>
</dbReference>
<dbReference type="CDD" id="cd01335">
    <property type="entry name" value="Radical_SAM"/>
    <property type="match status" value="1"/>
</dbReference>
<dbReference type="SFLD" id="SFLDS00029">
    <property type="entry name" value="Radical_SAM"/>
    <property type="match status" value="1"/>
</dbReference>
<dbReference type="PROSITE" id="PS51918">
    <property type="entry name" value="RADICAL_SAM"/>
    <property type="match status" value="1"/>
</dbReference>
<dbReference type="GeneID" id="5000381"/>
<feature type="domain" description="Radical SAM core" evidence="9">
    <location>
        <begin position="78"/>
        <end position="318"/>
    </location>
</feature>
<dbReference type="PROSITE" id="PS01087">
    <property type="entry name" value="RADICAL_ACTIVATING"/>
    <property type="match status" value="1"/>
</dbReference>
<dbReference type="KEGG" id="olu:OSTLU_36094"/>
<dbReference type="SFLD" id="SFLDG01066">
    <property type="entry name" value="organic_radical-activating_enz"/>
    <property type="match status" value="1"/>
</dbReference>
<evidence type="ECO:0000256" key="4">
    <source>
        <dbReference type="ARBA" id="ARBA00022691"/>
    </source>
</evidence>
<evidence type="ECO:0000256" key="2">
    <source>
        <dbReference type="ARBA" id="ARBA00009777"/>
    </source>
</evidence>
<evidence type="ECO:0000256" key="5">
    <source>
        <dbReference type="ARBA" id="ARBA00022723"/>
    </source>
</evidence>
<dbReference type="Proteomes" id="UP000001568">
    <property type="component" value="Chromosome 2"/>
</dbReference>
<dbReference type="InterPro" id="IPR013785">
    <property type="entry name" value="Aldolase_TIM"/>
</dbReference>
<evidence type="ECO:0000256" key="3">
    <source>
        <dbReference type="ARBA" id="ARBA00022485"/>
    </source>
</evidence>
<dbReference type="eggNOG" id="ENOG502S0MX">
    <property type="taxonomic scope" value="Eukaryota"/>
</dbReference>
<evidence type="ECO:0000256" key="8">
    <source>
        <dbReference type="ARBA" id="ARBA00023014"/>
    </source>
</evidence>
<proteinExistence type="inferred from homology"/>
<keyword evidence="8" id="KW-0411">Iron-sulfur</keyword>
<sequence length="324" mass="35891">MRDDDEKAQPKSPTFCFATKRRGAFPPRPRPIVFLPPERNYAARGLGLLGGDPASAADIEDCGAVTGRVHSIDTFTAVDGHGIRCIVFLQGCEKRCAFCCNVDSTHAALAKTPNPGRTMSVNDIVEILKRNRKYYASSEGGGLTLSGGECLLQPAFVEAVAIKTHEIGLTVAIDTAASGDAETWNRVLPHVDVVLLCVKSSSLEKYKAITGTTEREYETMRAFLKELNRRRVKTWLRFVLMSDPDSRFVDFRTNDENELRGLAELAKTHECVEGIELLPYHRFGEFKFSELGLEYKLEGMRTPDAEEIHAAQTFLQSQGVTVIC</sequence>
<dbReference type="RefSeq" id="XP_001416074.1">
    <property type="nucleotide sequence ID" value="XM_001416037.1"/>
</dbReference>
<comment type="similarity">
    <text evidence="2">Belongs to the organic radical-activating enzymes family.</text>
</comment>
<keyword evidence="11" id="KW-1185">Reference proteome</keyword>
<dbReference type="GO" id="GO:0046872">
    <property type="term" value="F:metal ion binding"/>
    <property type="evidence" value="ECO:0007669"/>
    <property type="project" value="UniProtKB-KW"/>
</dbReference>
<dbReference type="InterPro" id="IPR058240">
    <property type="entry name" value="rSAM_sf"/>
</dbReference>
<dbReference type="InterPro" id="IPR007197">
    <property type="entry name" value="rSAM"/>
</dbReference>
<dbReference type="HOGENOM" id="CLU_058969_1_1_1"/>
<dbReference type="PANTHER" id="PTHR30352:SF5">
    <property type="entry name" value="PYRUVATE FORMATE-LYASE 1-ACTIVATING ENZYME"/>
    <property type="match status" value="1"/>
</dbReference>
<dbReference type="GO" id="GO:0016491">
    <property type="term" value="F:oxidoreductase activity"/>
    <property type="evidence" value="ECO:0007669"/>
    <property type="project" value="UniProtKB-KW"/>
</dbReference>
<evidence type="ECO:0000256" key="7">
    <source>
        <dbReference type="ARBA" id="ARBA00023004"/>
    </source>
</evidence>
<evidence type="ECO:0000313" key="10">
    <source>
        <dbReference type="EMBL" id="ABO94366.1"/>
    </source>
</evidence>
<dbReference type="InterPro" id="IPR001989">
    <property type="entry name" value="Radical_activat_CS"/>
</dbReference>
<protein>
    <recommendedName>
        <fullName evidence="9">Radical SAM core domain-containing protein</fullName>
    </recommendedName>
</protein>
<evidence type="ECO:0000256" key="1">
    <source>
        <dbReference type="ARBA" id="ARBA00001966"/>
    </source>
</evidence>
<dbReference type="Gene3D" id="3.20.20.70">
    <property type="entry name" value="Aldolase class I"/>
    <property type="match status" value="1"/>
</dbReference>
<dbReference type="AlphaFoldDB" id="A4RTI0"/>
<keyword evidence="6" id="KW-0560">Oxidoreductase</keyword>
<gene>
    <name evidence="10" type="ORF">OSTLU_36094</name>
</gene>
<dbReference type="Pfam" id="PF04055">
    <property type="entry name" value="Radical_SAM"/>
    <property type="match status" value="1"/>
</dbReference>
<keyword evidence="7" id="KW-0408">Iron</keyword>
<dbReference type="OMA" id="IGVPNKR"/>
<keyword evidence="5" id="KW-0479">Metal-binding</keyword>
<name>A4RTI0_OSTLU</name>
<dbReference type="EMBL" id="CP000582">
    <property type="protein sequence ID" value="ABO94366.1"/>
    <property type="molecule type" value="Genomic_DNA"/>
</dbReference>
<reference evidence="10 11" key="1">
    <citation type="journal article" date="2007" name="Proc. Natl. Acad. Sci. U.S.A.">
        <title>The tiny eukaryote Ostreococcus provides genomic insights into the paradox of plankton speciation.</title>
        <authorList>
            <person name="Palenik B."/>
            <person name="Grimwood J."/>
            <person name="Aerts A."/>
            <person name="Rouze P."/>
            <person name="Salamov A."/>
            <person name="Putnam N."/>
            <person name="Dupont C."/>
            <person name="Jorgensen R."/>
            <person name="Derelle E."/>
            <person name="Rombauts S."/>
            <person name="Zhou K."/>
            <person name="Otillar R."/>
            <person name="Merchant S.S."/>
            <person name="Podell S."/>
            <person name="Gaasterland T."/>
            <person name="Napoli C."/>
            <person name="Gendler K."/>
            <person name="Manuell A."/>
            <person name="Tai V."/>
            <person name="Vallon O."/>
            <person name="Piganeau G."/>
            <person name="Jancek S."/>
            <person name="Heijde M."/>
            <person name="Jabbari K."/>
            <person name="Bowler C."/>
            <person name="Lohr M."/>
            <person name="Robbens S."/>
            <person name="Werner G."/>
            <person name="Dubchak I."/>
            <person name="Pazour G.J."/>
            <person name="Ren Q."/>
            <person name="Paulsen I."/>
            <person name="Delwiche C."/>
            <person name="Schmutz J."/>
            <person name="Rokhsar D."/>
            <person name="Van de Peer Y."/>
            <person name="Moreau H."/>
            <person name="Grigoriev I.V."/>
        </authorList>
    </citation>
    <scope>NUCLEOTIDE SEQUENCE [LARGE SCALE GENOMIC DNA]</scope>
    <source>
        <strain evidence="10 11">CCE9901</strain>
    </source>
</reference>
<dbReference type="PANTHER" id="PTHR30352">
    <property type="entry name" value="PYRUVATE FORMATE-LYASE-ACTIVATING ENZYME"/>
    <property type="match status" value="1"/>
</dbReference>
<accession>A4RTI0</accession>
<evidence type="ECO:0000259" key="9">
    <source>
        <dbReference type="PROSITE" id="PS51918"/>
    </source>
</evidence>
<keyword evidence="4" id="KW-0949">S-adenosyl-L-methionine</keyword>
<dbReference type="InterPro" id="IPR034457">
    <property type="entry name" value="Organic_radical-activating"/>
</dbReference>
<evidence type="ECO:0000313" key="11">
    <source>
        <dbReference type="Proteomes" id="UP000001568"/>
    </source>
</evidence>
<dbReference type="GO" id="GO:0051539">
    <property type="term" value="F:4 iron, 4 sulfur cluster binding"/>
    <property type="evidence" value="ECO:0007669"/>
    <property type="project" value="UniProtKB-KW"/>
</dbReference>
<comment type="cofactor">
    <cofactor evidence="1">
        <name>[4Fe-4S] cluster</name>
        <dbReference type="ChEBI" id="CHEBI:49883"/>
    </cofactor>
</comment>
<keyword evidence="3" id="KW-0004">4Fe-4S</keyword>
<organism evidence="10 11">
    <name type="scientific">Ostreococcus lucimarinus (strain CCE9901)</name>
    <dbReference type="NCBI Taxonomy" id="436017"/>
    <lineage>
        <taxon>Eukaryota</taxon>
        <taxon>Viridiplantae</taxon>
        <taxon>Chlorophyta</taxon>
        <taxon>Mamiellophyceae</taxon>
        <taxon>Mamiellales</taxon>
        <taxon>Bathycoccaceae</taxon>
        <taxon>Ostreococcus</taxon>
    </lineage>
</organism>
<evidence type="ECO:0000256" key="6">
    <source>
        <dbReference type="ARBA" id="ARBA00023002"/>
    </source>
</evidence>
<dbReference type="SUPFAM" id="SSF102114">
    <property type="entry name" value="Radical SAM enzymes"/>
    <property type="match status" value="1"/>
</dbReference>
<dbReference type="OrthoDB" id="412320at2759"/>